<keyword evidence="5" id="KW-0788">Thiol protease</keyword>
<evidence type="ECO:0000313" key="8">
    <source>
        <dbReference type="Proteomes" id="UP000239197"/>
    </source>
</evidence>
<dbReference type="PROSITE" id="PS51935">
    <property type="entry name" value="NLPC_P60"/>
    <property type="match status" value="1"/>
</dbReference>
<evidence type="ECO:0000313" key="7">
    <source>
        <dbReference type="EMBL" id="AVF37168.1"/>
    </source>
</evidence>
<dbReference type="KEGG" id="rox:BV494_20690"/>
<dbReference type="SUPFAM" id="SSF54001">
    <property type="entry name" value="Cysteine proteinases"/>
    <property type="match status" value="1"/>
</dbReference>
<dbReference type="OrthoDB" id="9807055at2"/>
<dbReference type="InterPro" id="IPR038765">
    <property type="entry name" value="Papain-like_cys_pep_sf"/>
</dbReference>
<keyword evidence="8" id="KW-1185">Reference proteome</keyword>
<evidence type="ECO:0000256" key="1">
    <source>
        <dbReference type="ARBA" id="ARBA00007074"/>
    </source>
</evidence>
<evidence type="ECO:0000256" key="5">
    <source>
        <dbReference type="ARBA" id="ARBA00022807"/>
    </source>
</evidence>
<name>A0A2L1UWF6_9GAMM</name>
<dbReference type="PANTHER" id="PTHR47360:SF1">
    <property type="entry name" value="ENDOPEPTIDASE NLPC-RELATED"/>
    <property type="match status" value="1"/>
</dbReference>
<keyword evidence="4 7" id="KW-0378">Hydrolase</keyword>
<sequence length="186" mass="21236">MFHIKTPIYFLLLIVSSFFSINSFAFELPKEFTSLGKKTYSHKEIFKLHNEAPLSGNNGDADEIKTALLSQYSRWKGTQYHLGGTTHQGVDCSALMQHLFNDSLHHPLPRTTFEQIKNGKKVSKNNLQPGDLVFFKTTDADRHVGVYIGDNQFIHASKIEGVTISSLDNQYWVNHYETARRLELMS</sequence>
<reference evidence="8" key="1">
    <citation type="submission" date="2017-01" db="EMBL/GenBank/DDBJ databases">
        <title>Genome sequence of Rouxiella sp. ERMR1:05.</title>
        <authorList>
            <person name="Kumar R."/>
            <person name="Singh D."/>
            <person name="Kumar S."/>
        </authorList>
    </citation>
    <scope>NUCLEOTIDE SEQUENCE [LARGE SCALE GENOMIC DNA]</scope>
    <source>
        <strain evidence="8">ERMR1:05</strain>
    </source>
</reference>
<evidence type="ECO:0000259" key="6">
    <source>
        <dbReference type="PROSITE" id="PS51935"/>
    </source>
</evidence>
<dbReference type="GO" id="GO:0008234">
    <property type="term" value="F:cysteine-type peptidase activity"/>
    <property type="evidence" value="ECO:0007669"/>
    <property type="project" value="UniProtKB-KW"/>
</dbReference>
<accession>A0A2L1UWF6</accession>
<gene>
    <name evidence="7" type="ORF">BV494_20690</name>
</gene>
<evidence type="ECO:0000256" key="2">
    <source>
        <dbReference type="ARBA" id="ARBA00022670"/>
    </source>
</evidence>
<evidence type="ECO:0000256" key="3">
    <source>
        <dbReference type="ARBA" id="ARBA00022729"/>
    </source>
</evidence>
<keyword evidence="2" id="KW-0645">Protease</keyword>
<dbReference type="AlphaFoldDB" id="A0A2L1UWF6"/>
<feature type="domain" description="NlpC/P60" evidence="6">
    <location>
        <begin position="62"/>
        <end position="183"/>
    </location>
</feature>
<dbReference type="InterPro" id="IPR052062">
    <property type="entry name" value="Murein_DD/LD_carboxypeptidase"/>
</dbReference>
<dbReference type="RefSeq" id="WP_104924526.1">
    <property type="nucleotide sequence ID" value="NZ_CP019062.1"/>
</dbReference>
<proteinExistence type="inferred from homology"/>
<evidence type="ECO:0000256" key="4">
    <source>
        <dbReference type="ARBA" id="ARBA00022801"/>
    </source>
</evidence>
<protein>
    <submittedName>
        <fullName evidence="7">Glycoside hydrolase</fullName>
    </submittedName>
</protein>
<dbReference type="PANTHER" id="PTHR47360">
    <property type="entry name" value="MUREIN DD-ENDOPEPTIDASE MEPS/MUREIN LD-CARBOXYPEPTIDASE"/>
    <property type="match status" value="1"/>
</dbReference>
<dbReference type="GO" id="GO:0006508">
    <property type="term" value="P:proteolysis"/>
    <property type="evidence" value="ECO:0007669"/>
    <property type="project" value="UniProtKB-KW"/>
</dbReference>
<organism evidence="7 8">
    <name type="scientific">Rahnella sikkimica</name>
    <dbReference type="NCBI Taxonomy" id="1805933"/>
    <lineage>
        <taxon>Bacteria</taxon>
        <taxon>Pseudomonadati</taxon>
        <taxon>Pseudomonadota</taxon>
        <taxon>Gammaproteobacteria</taxon>
        <taxon>Enterobacterales</taxon>
        <taxon>Yersiniaceae</taxon>
        <taxon>Rahnella</taxon>
    </lineage>
</organism>
<comment type="similarity">
    <text evidence="1">Belongs to the peptidase C40 family.</text>
</comment>
<dbReference type="Gene3D" id="3.90.1720.10">
    <property type="entry name" value="endopeptidase domain like (from Nostoc punctiforme)"/>
    <property type="match status" value="1"/>
</dbReference>
<dbReference type="InterPro" id="IPR000064">
    <property type="entry name" value="NLP_P60_dom"/>
</dbReference>
<dbReference type="EMBL" id="CP019062">
    <property type="protein sequence ID" value="AVF37168.1"/>
    <property type="molecule type" value="Genomic_DNA"/>
</dbReference>
<dbReference type="Proteomes" id="UP000239197">
    <property type="component" value="Chromosome"/>
</dbReference>
<dbReference type="Pfam" id="PF00877">
    <property type="entry name" value="NLPC_P60"/>
    <property type="match status" value="1"/>
</dbReference>
<keyword evidence="3" id="KW-0732">Signal</keyword>